<reference evidence="18 19" key="1">
    <citation type="submission" date="2018-10" db="EMBL/GenBank/DDBJ databases">
        <title>Genomic Encyclopedia of Type Strains, Phase IV (KMG-IV): sequencing the most valuable type-strain genomes for metagenomic binning, comparative biology and taxonomic classification.</title>
        <authorList>
            <person name="Goeker M."/>
        </authorList>
    </citation>
    <scope>NUCLEOTIDE SEQUENCE [LARGE SCALE GENOMIC DNA]</scope>
    <source>
        <strain evidence="18 19">DSM 25080</strain>
    </source>
</reference>
<evidence type="ECO:0000256" key="9">
    <source>
        <dbReference type="ARBA" id="ARBA00023125"/>
    </source>
</evidence>
<dbReference type="EMBL" id="REFJ01000001">
    <property type="protein sequence ID" value="RMA82084.1"/>
    <property type="molecule type" value="Genomic_DNA"/>
</dbReference>
<evidence type="ECO:0000256" key="8">
    <source>
        <dbReference type="ARBA" id="ARBA00022833"/>
    </source>
</evidence>
<comment type="catalytic activity">
    <reaction evidence="1 15">
        <text>Hydrolysis of DNA containing ring-opened 7-methylguanine residues, releasing 2,6-diamino-4-hydroxy-5-(N-methyl)formamidopyrimidine.</text>
        <dbReference type="EC" id="3.2.2.23"/>
    </reaction>
</comment>
<evidence type="ECO:0000256" key="3">
    <source>
        <dbReference type="ARBA" id="ARBA00011245"/>
    </source>
</evidence>
<dbReference type="Gene3D" id="3.20.190.10">
    <property type="entry name" value="MutM-like, N-terminal"/>
    <property type="match status" value="1"/>
</dbReference>
<keyword evidence="4 15" id="KW-0479">Metal-binding</keyword>
<keyword evidence="6 15" id="KW-0863">Zinc-finger</keyword>
<feature type="active site" description="Proton donor; for delta-elimination activity" evidence="15">
    <location>
        <position position="258"/>
    </location>
</feature>
<evidence type="ECO:0000256" key="5">
    <source>
        <dbReference type="ARBA" id="ARBA00022763"/>
    </source>
</evidence>
<dbReference type="PROSITE" id="PS51068">
    <property type="entry name" value="FPG_CAT"/>
    <property type="match status" value="1"/>
</dbReference>
<dbReference type="EC" id="3.2.2.23" evidence="15"/>
<keyword evidence="19" id="KW-1185">Reference proteome</keyword>
<dbReference type="Pfam" id="PF06827">
    <property type="entry name" value="zf-FPG_IleRS"/>
    <property type="match status" value="1"/>
</dbReference>
<dbReference type="Pfam" id="PF01149">
    <property type="entry name" value="Fapy_DNA_glyco"/>
    <property type="match status" value="1"/>
</dbReference>
<dbReference type="OrthoDB" id="9800855at2"/>
<evidence type="ECO:0000256" key="14">
    <source>
        <dbReference type="ARBA" id="ARBA00044632"/>
    </source>
</evidence>
<dbReference type="CDD" id="cd08966">
    <property type="entry name" value="EcFpg-like_N"/>
    <property type="match status" value="1"/>
</dbReference>
<comment type="caution">
    <text evidence="15">Lacks conserved residue(s) required for the propagation of feature annotation.</text>
</comment>
<evidence type="ECO:0000256" key="1">
    <source>
        <dbReference type="ARBA" id="ARBA00001668"/>
    </source>
</evidence>
<organism evidence="18 19">
    <name type="scientific">Umboniibacter marinipuniceus</name>
    <dbReference type="NCBI Taxonomy" id="569599"/>
    <lineage>
        <taxon>Bacteria</taxon>
        <taxon>Pseudomonadati</taxon>
        <taxon>Pseudomonadota</taxon>
        <taxon>Gammaproteobacteria</taxon>
        <taxon>Cellvibrionales</taxon>
        <taxon>Cellvibrionaceae</taxon>
        <taxon>Umboniibacter</taxon>
    </lineage>
</organism>
<dbReference type="RefSeq" id="WP_121875434.1">
    <property type="nucleotide sequence ID" value="NZ_REFJ01000001.1"/>
</dbReference>
<dbReference type="InterPro" id="IPR010979">
    <property type="entry name" value="Ribosomal_uS13-like_H2TH"/>
</dbReference>
<keyword evidence="10 15" id="KW-0234">DNA repair</keyword>
<name>A0A3M0AD79_9GAMM</name>
<dbReference type="FunFam" id="3.20.190.10:FF:000001">
    <property type="entry name" value="Formamidopyrimidine-DNA glycosylase"/>
    <property type="match status" value="1"/>
</dbReference>
<keyword evidence="9 15" id="KW-0238">DNA-binding</keyword>
<dbReference type="InterPro" id="IPR000214">
    <property type="entry name" value="Znf_DNA_glyclase/AP_lyase"/>
</dbReference>
<keyword evidence="7 15" id="KW-0378">Hydrolase</keyword>
<feature type="active site" description="Schiff-base intermediate with DNA" evidence="15">
    <location>
        <position position="2"/>
    </location>
</feature>
<dbReference type="NCBIfam" id="TIGR00577">
    <property type="entry name" value="fpg"/>
    <property type="match status" value="1"/>
</dbReference>
<evidence type="ECO:0000256" key="13">
    <source>
        <dbReference type="ARBA" id="ARBA00023295"/>
    </source>
</evidence>
<evidence type="ECO:0000256" key="11">
    <source>
        <dbReference type="ARBA" id="ARBA00023239"/>
    </source>
</evidence>
<dbReference type="EC" id="4.2.99.18" evidence="15"/>
<comment type="similarity">
    <text evidence="2 15">Belongs to the FPG family.</text>
</comment>
<evidence type="ECO:0000256" key="4">
    <source>
        <dbReference type="ARBA" id="ARBA00022723"/>
    </source>
</evidence>
<evidence type="ECO:0000256" key="12">
    <source>
        <dbReference type="ARBA" id="ARBA00023268"/>
    </source>
</evidence>
<dbReference type="PANTHER" id="PTHR22993">
    <property type="entry name" value="FORMAMIDOPYRIMIDINE-DNA GLYCOSYLASE"/>
    <property type="match status" value="1"/>
</dbReference>
<dbReference type="InterPro" id="IPR012319">
    <property type="entry name" value="FPG_cat"/>
</dbReference>
<dbReference type="GO" id="GO:0034039">
    <property type="term" value="F:8-oxo-7,8-dihydroguanine DNA N-glycosylase activity"/>
    <property type="evidence" value="ECO:0007669"/>
    <property type="project" value="TreeGrafter"/>
</dbReference>
<feature type="binding site" evidence="15">
    <location>
        <position position="108"/>
    </location>
    <ligand>
        <name>DNA</name>
        <dbReference type="ChEBI" id="CHEBI:16991"/>
    </ligand>
</feature>
<evidence type="ECO:0000313" key="19">
    <source>
        <dbReference type="Proteomes" id="UP000267187"/>
    </source>
</evidence>
<dbReference type="GO" id="GO:0006284">
    <property type="term" value="P:base-excision repair"/>
    <property type="evidence" value="ECO:0007669"/>
    <property type="project" value="InterPro"/>
</dbReference>
<feature type="active site" description="Proton donor" evidence="15">
    <location>
        <position position="3"/>
    </location>
</feature>
<evidence type="ECO:0000259" key="16">
    <source>
        <dbReference type="PROSITE" id="PS51066"/>
    </source>
</evidence>
<dbReference type="InterPro" id="IPR010663">
    <property type="entry name" value="Znf_FPG/IleRS"/>
</dbReference>
<dbReference type="InterPro" id="IPR020629">
    <property type="entry name" value="FPG_Glyclase"/>
</dbReference>
<feature type="binding site" evidence="15">
    <location>
        <position position="90"/>
    </location>
    <ligand>
        <name>DNA</name>
        <dbReference type="ChEBI" id="CHEBI:16991"/>
    </ligand>
</feature>
<dbReference type="Gene3D" id="1.10.8.50">
    <property type="match status" value="1"/>
</dbReference>
<evidence type="ECO:0000256" key="6">
    <source>
        <dbReference type="ARBA" id="ARBA00022771"/>
    </source>
</evidence>
<feature type="domain" description="Formamidopyrimidine-DNA glycosylase catalytic" evidence="17">
    <location>
        <begin position="2"/>
        <end position="111"/>
    </location>
</feature>
<dbReference type="NCBIfam" id="NF002211">
    <property type="entry name" value="PRK01103.1"/>
    <property type="match status" value="1"/>
</dbReference>
<comment type="function">
    <text evidence="15">Involved in base excision repair of DNA damaged by oxidation or by mutagenic agents. Acts as DNA glycosylase that recognizes and removes damaged bases. Has a preference for oxidized purines, such as 7,8-dihydro-8-oxoguanine (8-oxoG). Has AP (apurinic/apyrimidinic) lyase activity and introduces nicks in the DNA strand. Cleaves the DNA backbone by beta-delta elimination to generate a single-strand break at the site of the removed base with both 3'- and 5'-phosphates.</text>
</comment>
<dbReference type="SMART" id="SM01232">
    <property type="entry name" value="H2TH"/>
    <property type="match status" value="1"/>
</dbReference>
<gene>
    <name evidence="15" type="primary">mutM</name>
    <name evidence="15" type="synonym">fpg</name>
    <name evidence="18" type="ORF">DFR27_0031</name>
</gene>
<protein>
    <recommendedName>
        <fullName evidence="15">Formamidopyrimidine-DNA glycosylase</fullName>
        <shortName evidence="15">Fapy-DNA glycosylase</shortName>
        <ecNumber evidence="15">3.2.2.23</ecNumber>
    </recommendedName>
    <alternativeName>
        <fullName evidence="15">DNA-(apurinic or apyrimidinic site) lyase MutM</fullName>
        <shortName evidence="15">AP lyase MutM</shortName>
        <ecNumber evidence="15">4.2.99.18</ecNumber>
    </alternativeName>
</protein>
<keyword evidence="13 15" id="KW-0326">Glycosidase</keyword>
<feature type="active site" description="Proton donor; for beta-elimination activity" evidence="15">
    <location>
        <position position="57"/>
    </location>
</feature>
<dbReference type="HAMAP" id="MF_00103">
    <property type="entry name" value="Fapy_DNA_glycosyl"/>
    <property type="match status" value="1"/>
</dbReference>
<evidence type="ECO:0000256" key="10">
    <source>
        <dbReference type="ARBA" id="ARBA00023204"/>
    </source>
</evidence>
<keyword evidence="11 15" id="KW-0456">Lyase</keyword>
<comment type="cofactor">
    <cofactor evidence="15">
        <name>Zn(2+)</name>
        <dbReference type="ChEBI" id="CHEBI:29105"/>
    </cofactor>
    <text evidence="15">Binds 1 zinc ion per subunit.</text>
</comment>
<dbReference type="Pfam" id="PF06831">
    <property type="entry name" value="H2TH"/>
    <property type="match status" value="1"/>
</dbReference>
<evidence type="ECO:0000256" key="7">
    <source>
        <dbReference type="ARBA" id="ARBA00022801"/>
    </source>
</evidence>
<dbReference type="InterPro" id="IPR015886">
    <property type="entry name" value="H2TH_FPG"/>
</dbReference>
<dbReference type="AlphaFoldDB" id="A0A3M0AD79"/>
<keyword evidence="5 15" id="KW-0227">DNA damage</keyword>
<dbReference type="GO" id="GO:0003684">
    <property type="term" value="F:damaged DNA binding"/>
    <property type="evidence" value="ECO:0007669"/>
    <property type="project" value="InterPro"/>
</dbReference>
<keyword evidence="12 15" id="KW-0511">Multifunctional enzyme</keyword>
<dbReference type="SUPFAM" id="SSF57716">
    <property type="entry name" value="Glucocorticoid receptor-like (DNA-binding domain)"/>
    <property type="match status" value="1"/>
</dbReference>
<dbReference type="PANTHER" id="PTHR22993:SF9">
    <property type="entry name" value="FORMAMIDOPYRIMIDINE-DNA GLYCOSYLASE"/>
    <property type="match status" value="1"/>
</dbReference>
<dbReference type="GO" id="GO:0008270">
    <property type="term" value="F:zinc ion binding"/>
    <property type="evidence" value="ECO:0007669"/>
    <property type="project" value="UniProtKB-UniRule"/>
</dbReference>
<comment type="catalytic activity">
    <reaction evidence="14 15">
        <text>2'-deoxyribonucleotide-(2'-deoxyribose 5'-phosphate)-2'-deoxyribonucleotide-DNA = a 3'-end 2'-deoxyribonucleotide-(2,3-dehydro-2,3-deoxyribose 5'-phosphate)-DNA + a 5'-end 5'-phospho-2'-deoxyribonucleoside-DNA + H(+)</text>
        <dbReference type="Rhea" id="RHEA:66592"/>
        <dbReference type="Rhea" id="RHEA-COMP:13180"/>
        <dbReference type="Rhea" id="RHEA-COMP:16897"/>
        <dbReference type="Rhea" id="RHEA-COMP:17067"/>
        <dbReference type="ChEBI" id="CHEBI:15378"/>
        <dbReference type="ChEBI" id="CHEBI:136412"/>
        <dbReference type="ChEBI" id="CHEBI:157695"/>
        <dbReference type="ChEBI" id="CHEBI:167181"/>
        <dbReference type="EC" id="4.2.99.18"/>
    </reaction>
</comment>
<dbReference type="SUPFAM" id="SSF46946">
    <property type="entry name" value="S13-like H2TH domain"/>
    <property type="match status" value="1"/>
</dbReference>
<proteinExistence type="inferred from homology"/>
<dbReference type="InterPro" id="IPR035937">
    <property type="entry name" value="FPG_N"/>
</dbReference>
<evidence type="ECO:0000256" key="15">
    <source>
        <dbReference type="HAMAP-Rule" id="MF_00103"/>
    </source>
</evidence>
<evidence type="ECO:0000313" key="18">
    <source>
        <dbReference type="EMBL" id="RMA82084.1"/>
    </source>
</evidence>
<dbReference type="PROSITE" id="PS01242">
    <property type="entry name" value="ZF_FPG_1"/>
    <property type="match status" value="1"/>
</dbReference>
<dbReference type="SMART" id="SM00898">
    <property type="entry name" value="Fapy_DNA_glyco"/>
    <property type="match status" value="1"/>
</dbReference>
<evidence type="ECO:0000259" key="17">
    <source>
        <dbReference type="PROSITE" id="PS51068"/>
    </source>
</evidence>
<accession>A0A3M0AD79</accession>
<dbReference type="GO" id="GO:0140078">
    <property type="term" value="F:class I DNA-(apurinic or apyrimidinic site) endonuclease activity"/>
    <property type="evidence" value="ECO:0007669"/>
    <property type="project" value="UniProtKB-EC"/>
</dbReference>
<feature type="domain" description="FPG-type" evidence="16">
    <location>
        <begin position="234"/>
        <end position="268"/>
    </location>
</feature>
<comment type="caution">
    <text evidence="18">The sequence shown here is derived from an EMBL/GenBank/DDBJ whole genome shotgun (WGS) entry which is preliminary data.</text>
</comment>
<dbReference type="InterPro" id="IPR015887">
    <property type="entry name" value="DNA_glyclase_Znf_dom_DNA_BS"/>
</dbReference>
<keyword evidence="8 15" id="KW-0862">Zinc</keyword>
<dbReference type="Proteomes" id="UP000267187">
    <property type="component" value="Unassembled WGS sequence"/>
</dbReference>
<dbReference type="FunFam" id="1.10.8.50:FF:000003">
    <property type="entry name" value="Formamidopyrimidine-DNA glycosylase"/>
    <property type="match status" value="1"/>
</dbReference>
<sequence>MPELPEVETTKRGIKPHIQQQVITGILVRQAQLRWPVSPELQNLVGETIVGVRRRAKYLLIDTAKGAIMIHLGMSGSLRIIDQSEPPGFHDHVDLELGSVSLRYTDPRRFGCWLFVAPNANHELLAKLGPEPLEADFKYDQFAAQLRATKRPIKQAIMDNKIVVGVGNIYANEALFMAKISPIRAANRISAKRLQALHEAIRIVLTEAIEQGGTTLKDFVSADGQPGYFKQSLHVYGRGGLDCSECKQILKEIRLGGRSTVYCPNCQR</sequence>
<dbReference type="PROSITE" id="PS51066">
    <property type="entry name" value="ZF_FPG_2"/>
    <property type="match status" value="1"/>
</dbReference>
<evidence type="ECO:0000256" key="2">
    <source>
        <dbReference type="ARBA" id="ARBA00009409"/>
    </source>
</evidence>
<comment type="subunit">
    <text evidence="3 15">Monomer.</text>
</comment>
<dbReference type="SUPFAM" id="SSF81624">
    <property type="entry name" value="N-terminal domain of MutM-like DNA repair proteins"/>
    <property type="match status" value="1"/>
</dbReference>